<dbReference type="InterPro" id="IPR050109">
    <property type="entry name" value="HTH-type_TetR-like_transc_reg"/>
</dbReference>
<dbReference type="GO" id="GO:0003700">
    <property type="term" value="F:DNA-binding transcription factor activity"/>
    <property type="evidence" value="ECO:0007669"/>
    <property type="project" value="TreeGrafter"/>
</dbReference>
<gene>
    <name evidence="4" type="ORF">SAMN05421837_101803</name>
</gene>
<evidence type="ECO:0000256" key="2">
    <source>
        <dbReference type="PROSITE-ProRule" id="PRU00335"/>
    </source>
</evidence>
<dbReference type="EMBL" id="FNUJ01000001">
    <property type="protein sequence ID" value="SEF21295.1"/>
    <property type="molecule type" value="Genomic_DNA"/>
</dbReference>
<name>A0A1H5Q5J4_9PSEU</name>
<sequence>MTKRGATLSTSDARRDVVVDAAIAEFARGGFHGTPISAVADRADISPAYVFKLFPGKVSLFVAALDRCYELVTHALSNGAARADGEDPGKILYEMGGAYAELIADRNLLMLQVHAQSAADTPEIADAVRRGLAKVTEFALTRSGAEGEQVQRFIAYGQLCHLIATLDLDEHAGEWAALLAAGIRHPGKN</sequence>
<dbReference type="GO" id="GO:0000976">
    <property type="term" value="F:transcription cis-regulatory region binding"/>
    <property type="evidence" value="ECO:0007669"/>
    <property type="project" value="TreeGrafter"/>
</dbReference>
<evidence type="ECO:0000313" key="5">
    <source>
        <dbReference type="Proteomes" id="UP000198878"/>
    </source>
</evidence>
<evidence type="ECO:0000259" key="3">
    <source>
        <dbReference type="PROSITE" id="PS50977"/>
    </source>
</evidence>
<protein>
    <submittedName>
        <fullName evidence="4">DNA-binding transcriptional regulator, AcrR family</fullName>
    </submittedName>
</protein>
<dbReference type="PROSITE" id="PS50977">
    <property type="entry name" value="HTH_TETR_2"/>
    <property type="match status" value="1"/>
</dbReference>
<feature type="domain" description="HTH tetR-type" evidence="3">
    <location>
        <begin position="12"/>
        <end position="72"/>
    </location>
</feature>
<dbReference type="STRING" id="218821.SAMN05421837_101803"/>
<dbReference type="PANTHER" id="PTHR30055:SF146">
    <property type="entry name" value="HTH-TYPE TRANSCRIPTIONAL DUAL REGULATOR CECR"/>
    <property type="match status" value="1"/>
</dbReference>
<dbReference type="OrthoDB" id="3691941at2"/>
<dbReference type="Gene3D" id="1.10.357.10">
    <property type="entry name" value="Tetracycline Repressor, domain 2"/>
    <property type="match status" value="1"/>
</dbReference>
<dbReference type="InterPro" id="IPR009057">
    <property type="entry name" value="Homeodomain-like_sf"/>
</dbReference>
<dbReference type="AlphaFoldDB" id="A0A1H5Q5J4"/>
<dbReference type="Pfam" id="PF00440">
    <property type="entry name" value="TetR_N"/>
    <property type="match status" value="1"/>
</dbReference>
<keyword evidence="1 2" id="KW-0238">DNA-binding</keyword>
<evidence type="ECO:0000313" key="4">
    <source>
        <dbReference type="EMBL" id="SEF21295.1"/>
    </source>
</evidence>
<keyword evidence="5" id="KW-1185">Reference proteome</keyword>
<evidence type="ECO:0000256" key="1">
    <source>
        <dbReference type="ARBA" id="ARBA00023125"/>
    </source>
</evidence>
<organism evidence="4 5">
    <name type="scientific">Amycolatopsis pretoriensis</name>
    <dbReference type="NCBI Taxonomy" id="218821"/>
    <lineage>
        <taxon>Bacteria</taxon>
        <taxon>Bacillati</taxon>
        <taxon>Actinomycetota</taxon>
        <taxon>Actinomycetes</taxon>
        <taxon>Pseudonocardiales</taxon>
        <taxon>Pseudonocardiaceae</taxon>
        <taxon>Amycolatopsis</taxon>
    </lineage>
</organism>
<dbReference type="SUPFAM" id="SSF46689">
    <property type="entry name" value="Homeodomain-like"/>
    <property type="match status" value="1"/>
</dbReference>
<dbReference type="InterPro" id="IPR001647">
    <property type="entry name" value="HTH_TetR"/>
</dbReference>
<dbReference type="RefSeq" id="WP_086682045.1">
    <property type="nucleotide sequence ID" value="NZ_FNUJ01000001.1"/>
</dbReference>
<accession>A0A1H5Q5J4</accession>
<dbReference type="PANTHER" id="PTHR30055">
    <property type="entry name" value="HTH-TYPE TRANSCRIPTIONAL REGULATOR RUTR"/>
    <property type="match status" value="1"/>
</dbReference>
<proteinExistence type="predicted"/>
<dbReference type="Proteomes" id="UP000198878">
    <property type="component" value="Unassembled WGS sequence"/>
</dbReference>
<reference evidence="5" key="1">
    <citation type="submission" date="2016-10" db="EMBL/GenBank/DDBJ databases">
        <authorList>
            <person name="Varghese N."/>
            <person name="Submissions S."/>
        </authorList>
    </citation>
    <scope>NUCLEOTIDE SEQUENCE [LARGE SCALE GENOMIC DNA]</scope>
    <source>
        <strain evidence="5">DSM 44654</strain>
    </source>
</reference>
<feature type="DNA-binding region" description="H-T-H motif" evidence="2">
    <location>
        <begin position="35"/>
        <end position="54"/>
    </location>
</feature>